<evidence type="ECO:0000313" key="10">
    <source>
        <dbReference type="Proteomes" id="UP001152798"/>
    </source>
</evidence>
<dbReference type="SUPFAM" id="SSF53474">
    <property type="entry name" value="alpha/beta-Hydrolases"/>
    <property type="match status" value="1"/>
</dbReference>
<accession>A0A9P0H9E7</accession>
<dbReference type="Proteomes" id="UP001152798">
    <property type="component" value="Chromosome 4"/>
</dbReference>
<keyword evidence="6" id="KW-0325">Glycoprotein</keyword>
<dbReference type="Pfam" id="PF04083">
    <property type="entry name" value="Abhydro_lipase"/>
    <property type="match status" value="1"/>
</dbReference>
<dbReference type="AlphaFoldDB" id="A0A9P0H9E7"/>
<dbReference type="PANTHER" id="PTHR11005">
    <property type="entry name" value="LYSOSOMAL ACID LIPASE-RELATED"/>
    <property type="match status" value="1"/>
</dbReference>
<feature type="active site" description="Nucleophile" evidence="7">
    <location>
        <position position="210"/>
    </location>
</feature>
<evidence type="ECO:0000259" key="8">
    <source>
        <dbReference type="Pfam" id="PF04083"/>
    </source>
</evidence>
<comment type="similarity">
    <text evidence="1">Belongs to the AB hydrolase superfamily. Lipase family.</text>
</comment>
<dbReference type="OrthoDB" id="9974421at2759"/>
<feature type="active site" description="Charge relay system" evidence="7">
    <location>
        <position position="385"/>
    </location>
</feature>
<keyword evidence="5" id="KW-0443">Lipid metabolism</keyword>
<dbReference type="EMBL" id="OV725080">
    <property type="protein sequence ID" value="CAH1397744.1"/>
    <property type="molecule type" value="Genomic_DNA"/>
</dbReference>
<evidence type="ECO:0000256" key="5">
    <source>
        <dbReference type="ARBA" id="ARBA00023098"/>
    </source>
</evidence>
<evidence type="ECO:0000256" key="2">
    <source>
        <dbReference type="ARBA" id="ARBA00022729"/>
    </source>
</evidence>
<sequence length="444" mass="50856">MINRIRNTIKIYQIIGDFTEVFLFPRLTNKNNARLLHLVRTERIHFKSIRNQGLKNLASRKFSSFDTVEALENSGFPYETHNVVTEDGYILTLHRILGSNGYDKLTGIAEENRIPVFLQHGLWSSSGDWVVSGTSHSLAFLLSKNGYDVWLGNARGNLYSRRHKWLCPIKDSKDFWNFSWHEMGYMDLPAMIDFVLKVTEKKQLFYVGHSLGTTMCFVLLSTKPEYNDKIKAVFALAPVAYLNNLRSEVLRHLARVSDRLYDVLEMTGYHSFMPKNGLVSVVDGLLSRNTSTLMNNAPLILSNLSGYASEDVKKNLKEVIIAHIAAGTSTKVLAHFAQSLRTEKSFRQFDFGVEKNIVAYGQKEPPCYQLSNIRIPIVLFYSKEDWLSTMEDVEALADVLENSIKGNLIRKKIELNNFNHLDFIWGSVARQNIFNDILTYMKTF</sequence>
<keyword evidence="3" id="KW-0378">Hydrolase</keyword>
<evidence type="ECO:0000256" key="1">
    <source>
        <dbReference type="ARBA" id="ARBA00010701"/>
    </source>
</evidence>
<evidence type="ECO:0000313" key="9">
    <source>
        <dbReference type="EMBL" id="CAH1397744.1"/>
    </source>
</evidence>
<organism evidence="9 10">
    <name type="scientific">Nezara viridula</name>
    <name type="common">Southern green stink bug</name>
    <name type="synonym">Cimex viridulus</name>
    <dbReference type="NCBI Taxonomy" id="85310"/>
    <lineage>
        <taxon>Eukaryota</taxon>
        <taxon>Metazoa</taxon>
        <taxon>Ecdysozoa</taxon>
        <taxon>Arthropoda</taxon>
        <taxon>Hexapoda</taxon>
        <taxon>Insecta</taxon>
        <taxon>Pterygota</taxon>
        <taxon>Neoptera</taxon>
        <taxon>Paraneoptera</taxon>
        <taxon>Hemiptera</taxon>
        <taxon>Heteroptera</taxon>
        <taxon>Panheteroptera</taxon>
        <taxon>Pentatomomorpha</taxon>
        <taxon>Pentatomoidea</taxon>
        <taxon>Pentatomidae</taxon>
        <taxon>Pentatominae</taxon>
        <taxon>Nezara</taxon>
    </lineage>
</organism>
<proteinExistence type="inferred from homology"/>
<dbReference type="FunFam" id="3.40.50.1820:FF:000057">
    <property type="entry name" value="Lipase"/>
    <property type="match status" value="1"/>
</dbReference>
<keyword evidence="2" id="KW-0732">Signal</keyword>
<evidence type="ECO:0000256" key="4">
    <source>
        <dbReference type="ARBA" id="ARBA00022963"/>
    </source>
</evidence>
<dbReference type="InterPro" id="IPR029058">
    <property type="entry name" value="AB_hydrolase_fold"/>
</dbReference>
<dbReference type="Gene3D" id="3.40.50.1820">
    <property type="entry name" value="alpha/beta hydrolase"/>
    <property type="match status" value="1"/>
</dbReference>
<gene>
    <name evidence="9" type="ORF">NEZAVI_LOCUS7525</name>
</gene>
<keyword evidence="4" id="KW-0442">Lipid degradation</keyword>
<reference evidence="9" key="1">
    <citation type="submission" date="2022-01" db="EMBL/GenBank/DDBJ databases">
        <authorList>
            <person name="King R."/>
        </authorList>
    </citation>
    <scope>NUCLEOTIDE SEQUENCE</scope>
</reference>
<protein>
    <recommendedName>
        <fullName evidence="8">Partial AB-hydrolase lipase domain-containing protein</fullName>
    </recommendedName>
</protein>
<keyword evidence="10" id="KW-1185">Reference proteome</keyword>
<dbReference type="PIRSF" id="PIRSF000862">
    <property type="entry name" value="Steryl_ester_lip"/>
    <property type="match status" value="1"/>
</dbReference>
<evidence type="ECO:0000256" key="7">
    <source>
        <dbReference type="PIRSR" id="PIRSR000862-1"/>
    </source>
</evidence>
<evidence type="ECO:0000256" key="6">
    <source>
        <dbReference type="ARBA" id="ARBA00023180"/>
    </source>
</evidence>
<evidence type="ECO:0000256" key="3">
    <source>
        <dbReference type="ARBA" id="ARBA00022801"/>
    </source>
</evidence>
<feature type="active site" description="Charge relay system" evidence="7">
    <location>
        <position position="420"/>
    </location>
</feature>
<feature type="domain" description="Partial AB-hydrolase lipase" evidence="8">
    <location>
        <begin position="69"/>
        <end position="132"/>
    </location>
</feature>
<name>A0A9P0H9E7_NEZVI</name>
<dbReference type="InterPro" id="IPR025483">
    <property type="entry name" value="Lipase_euk"/>
</dbReference>
<dbReference type="InterPro" id="IPR006693">
    <property type="entry name" value="AB_hydrolase_lipase"/>
</dbReference>
<dbReference type="GO" id="GO:0016042">
    <property type="term" value="P:lipid catabolic process"/>
    <property type="evidence" value="ECO:0007669"/>
    <property type="project" value="UniProtKB-KW"/>
</dbReference>
<dbReference type="GO" id="GO:0016788">
    <property type="term" value="F:hydrolase activity, acting on ester bonds"/>
    <property type="evidence" value="ECO:0007669"/>
    <property type="project" value="InterPro"/>
</dbReference>